<dbReference type="SMART" id="SM00567">
    <property type="entry name" value="EZ_HEAT"/>
    <property type="match status" value="4"/>
</dbReference>
<gene>
    <name evidence="2" type="ORF">OMP38_08050</name>
</gene>
<dbReference type="Pfam" id="PF08712">
    <property type="entry name" value="Nfu_N"/>
    <property type="match status" value="1"/>
</dbReference>
<dbReference type="Pfam" id="PF13646">
    <property type="entry name" value="HEAT_2"/>
    <property type="match status" value="1"/>
</dbReference>
<sequence>MKLLSIEPTPSPNSMKLNVDEKLPAGERHTYTMDKKDQLPPFVAKLLDIPGVKSAFRTADFFALDRRPSADWAGILAAVRELFGAAADGVGAGAGADALAYSFGEARVLVQMYRGIPMQIRVQSGGQESRAALGQRFTDAVNEAAGGTFIRERRLAEFGVRYGEPKEILEEVARELDAAYPDERLRELIAAAQAAGAGDGAAAADAPEGGAAAGRATTPDELQAALRAPDWQTRYAALSRAKPDAELLPLLAQAARDPQVSVRRLAVVYLGDLRIPEALPPLLAALKDTSAAVRRTAGDTLSDIGDPAAGPAMAEALGDANKLVRWRAARFLYEAGDESAVEALERLAAAESEFEVKLQAEIAIARIRSGEEAAGSVWQQMTRMREQRQGEDGAQK</sequence>
<organism evidence="2 3">
    <name type="scientific">Cohnella ginsengisoli</name>
    <dbReference type="NCBI Taxonomy" id="425004"/>
    <lineage>
        <taxon>Bacteria</taxon>
        <taxon>Bacillati</taxon>
        <taxon>Bacillota</taxon>
        <taxon>Bacilli</taxon>
        <taxon>Bacillales</taxon>
        <taxon>Paenibacillaceae</taxon>
        <taxon>Cohnella</taxon>
    </lineage>
</organism>
<dbReference type="InterPro" id="IPR016024">
    <property type="entry name" value="ARM-type_fold"/>
</dbReference>
<evidence type="ECO:0000313" key="3">
    <source>
        <dbReference type="Proteomes" id="UP001153387"/>
    </source>
</evidence>
<evidence type="ECO:0000313" key="2">
    <source>
        <dbReference type="EMBL" id="MDG0790817.1"/>
    </source>
</evidence>
<dbReference type="Gene3D" id="3.30.1370.70">
    <property type="entry name" value="Scaffold protein Nfu/NifU, N-terminal domain"/>
    <property type="match status" value="1"/>
</dbReference>
<dbReference type="InterPro" id="IPR014824">
    <property type="entry name" value="Nfu/NifU_N"/>
</dbReference>
<keyword evidence="3" id="KW-1185">Reference proteome</keyword>
<dbReference type="SUPFAM" id="SSF110836">
    <property type="entry name" value="Hypothetical protein SAV1430"/>
    <property type="match status" value="1"/>
</dbReference>
<dbReference type="GO" id="GO:0016491">
    <property type="term" value="F:oxidoreductase activity"/>
    <property type="evidence" value="ECO:0007669"/>
    <property type="project" value="TreeGrafter"/>
</dbReference>
<reference evidence="2 3" key="1">
    <citation type="submission" date="2022-10" db="EMBL/GenBank/DDBJ databases">
        <title>Comparative genomic analysis of Cohnella hashimotonis sp. nov., isolated from the International Space Station.</title>
        <authorList>
            <person name="Simpson A."/>
            <person name="Venkateswaran K."/>
        </authorList>
    </citation>
    <scope>NUCLEOTIDE SEQUENCE [LARGE SCALE GENOMIC DNA]</scope>
    <source>
        <strain evidence="2 3">DSM 18997</strain>
    </source>
</reference>
<dbReference type="PANTHER" id="PTHR12697:SF37">
    <property type="entry name" value="CONSERVED VIRULENCE FACTOR C"/>
    <property type="match status" value="1"/>
</dbReference>
<dbReference type="SMART" id="SM00932">
    <property type="entry name" value="Nfu_N"/>
    <property type="match status" value="1"/>
</dbReference>
<accession>A0A9X4KIM4</accession>
<dbReference type="SUPFAM" id="SSF48371">
    <property type="entry name" value="ARM repeat"/>
    <property type="match status" value="1"/>
</dbReference>
<dbReference type="InterPro" id="IPR025989">
    <property type="entry name" value="Virulence_F_dom"/>
</dbReference>
<protein>
    <submittedName>
        <fullName evidence="2">Virulence factor</fullName>
    </submittedName>
</protein>
<dbReference type="Pfam" id="PF13769">
    <property type="entry name" value="Virulence_fact"/>
    <property type="match status" value="1"/>
</dbReference>
<dbReference type="InterPro" id="IPR036498">
    <property type="entry name" value="Nfu/NifU_N_sf"/>
</dbReference>
<dbReference type="InterPro" id="IPR011989">
    <property type="entry name" value="ARM-like"/>
</dbReference>
<evidence type="ECO:0000259" key="1">
    <source>
        <dbReference type="SMART" id="SM00932"/>
    </source>
</evidence>
<feature type="domain" description="Scaffold protein Nfu/NifU N-terminal" evidence="1">
    <location>
        <begin position="4"/>
        <end position="89"/>
    </location>
</feature>
<dbReference type="RefSeq" id="WP_277564611.1">
    <property type="nucleotide sequence ID" value="NZ_JAPDHZ010000002.1"/>
</dbReference>
<dbReference type="InterPro" id="IPR004155">
    <property type="entry name" value="PBS_lyase_HEAT"/>
</dbReference>
<dbReference type="Gene3D" id="1.25.10.10">
    <property type="entry name" value="Leucine-rich Repeat Variant"/>
    <property type="match status" value="1"/>
</dbReference>
<dbReference type="Proteomes" id="UP001153387">
    <property type="component" value="Unassembled WGS sequence"/>
</dbReference>
<dbReference type="EMBL" id="JAPDHZ010000002">
    <property type="protein sequence ID" value="MDG0790817.1"/>
    <property type="molecule type" value="Genomic_DNA"/>
</dbReference>
<dbReference type="AlphaFoldDB" id="A0A9X4KIM4"/>
<proteinExistence type="predicted"/>
<comment type="caution">
    <text evidence="2">The sequence shown here is derived from an EMBL/GenBank/DDBJ whole genome shotgun (WGS) entry which is preliminary data.</text>
</comment>
<name>A0A9X4KIM4_9BACL</name>
<dbReference type="PANTHER" id="PTHR12697">
    <property type="entry name" value="PBS LYASE HEAT-LIKE PROTEIN"/>
    <property type="match status" value="1"/>
</dbReference>